<comment type="caution">
    <text evidence="3">The sequence shown here is derived from an EMBL/GenBank/DDBJ whole genome shotgun (WGS) entry which is preliminary data.</text>
</comment>
<evidence type="ECO:0000259" key="2">
    <source>
        <dbReference type="Pfam" id="PF00075"/>
    </source>
</evidence>
<organism evidence="3 4">
    <name type="scientific">Eumeta variegata</name>
    <name type="common">Bagworm moth</name>
    <name type="synonym">Eumeta japonica</name>
    <dbReference type="NCBI Taxonomy" id="151549"/>
    <lineage>
        <taxon>Eukaryota</taxon>
        <taxon>Metazoa</taxon>
        <taxon>Ecdysozoa</taxon>
        <taxon>Arthropoda</taxon>
        <taxon>Hexapoda</taxon>
        <taxon>Insecta</taxon>
        <taxon>Pterygota</taxon>
        <taxon>Neoptera</taxon>
        <taxon>Endopterygota</taxon>
        <taxon>Lepidoptera</taxon>
        <taxon>Glossata</taxon>
        <taxon>Ditrysia</taxon>
        <taxon>Tineoidea</taxon>
        <taxon>Psychidae</taxon>
        <taxon>Oiketicinae</taxon>
        <taxon>Eumeta</taxon>
    </lineage>
</organism>
<sequence>MVSLDIEGAFDNAWWPALKAQLLVHNCPVNPLACRSNLLESRSDSTRELGELGVYVQAFADDVVLMFSGQSVSMIEEEANHALAHVHRWGVRNVEGLARAAGDVGSESEIVRTIYITVIEPTVLYASCAWAPATRKLGVRKMLDAVQRSVVLRHAGLHAQCPHSALILARLLLDIRTRVFRRLASPCARARDRVRERRDLDSPDGGPSRSSSGRRRTPTEAVLRASRCGPDRVAGREETWYDAPARSLLHATPSLAGGIDRPEDHHPLAQEARRDISEIVAEGRAVRLFWVRAHAGIAGNERADDLARRAALTKRRQRTMISFRCRTPKGDQGGEPGRVAATIRRGKHW</sequence>
<proteinExistence type="predicted"/>
<dbReference type="InterPro" id="IPR012337">
    <property type="entry name" value="RNaseH-like_sf"/>
</dbReference>
<dbReference type="AlphaFoldDB" id="A0A4C2AFT3"/>
<feature type="compositionally biased region" description="Basic and acidic residues" evidence="1">
    <location>
        <begin position="192"/>
        <end position="201"/>
    </location>
</feature>
<dbReference type="Gene3D" id="3.30.420.10">
    <property type="entry name" value="Ribonuclease H-like superfamily/Ribonuclease H"/>
    <property type="match status" value="1"/>
</dbReference>
<dbReference type="InterPro" id="IPR036397">
    <property type="entry name" value="RNaseH_sf"/>
</dbReference>
<dbReference type="SUPFAM" id="SSF53098">
    <property type="entry name" value="Ribonuclease H-like"/>
    <property type="match status" value="1"/>
</dbReference>
<dbReference type="Proteomes" id="UP000299102">
    <property type="component" value="Unassembled WGS sequence"/>
</dbReference>
<dbReference type="GO" id="GO:0003676">
    <property type="term" value="F:nucleic acid binding"/>
    <property type="evidence" value="ECO:0007669"/>
    <property type="project" value="InterPro"/>
</dbReference>
<name>A0A4C2AFT3_EUMVA</name>
<reference evidence="3 4" key="1">
    <citation type="journal article" date="2019" name="Commun. Biol.">
        <title>The bagworm genome reveals a unique fibroin gene that provides high tensile strength.</title>
        <authorList>
            <person name="Kono N."/>
            <person name="Nakamura H."/>
            <person name="Ohtoshi R."/>
            <person name="Tomita M."/>
            <person name="Numata K."/>
            <person name="Arakawa K."/>
        </authorList>
    </citation>
    <scope>NUCLEOTIDE SEQUENCE [LARGE SCALE GENOMIC DNA]</scope>
</reference>
<feature type="domain" description="RNase H type-1" evidence="2">
    <location>
        <begin position="276"/>
        <end position="311"/>
    </location>
</feature>
<evidence type="ECO:0000313" key="3">
    <source>
        <dbReference type="EMBL" id="GBP97795.1"/>
    </source>
</evidence>
<dbReference type="GO" id="GO:0004523">
    <property type="term" value="F:RNA-DNA hybrid ribonuclease activity"/>
    <property type="evidence" value="ECO:0007669"/>
    <property type="project" value="InterPro"/>
</dbReference>
<dbReference type="OrthoDB" id="6597836at2759"/>
<protein>
    <recommendedName>
        <fullName evidence="2">RNase H type-1 domain-containing protein</fullName>
    </recommendedName>
</protein>
<gene>
    <name evidence="3" type="ORF">EVAR_90928_1</name>
</gene>
<evidence type="ECO:0000313" key="4">
    <source>
        <dbReference type="Proteomes" id="UP000299102"/>
    </source>
</evidence>
<accession>A0A4C2AFT3</accession>
<dbReference type="InterPro" id="IPR002156">
    <property type="entry name" value="RNaseH_domain"/>
</dbReference>
<feature type="region of interest" description="Disordered" evidence="1">
    <location>
        <begin position="192"/>
        <end position="228"/>
    </location>
</feature>
<keyword evidence="4" id="KW-1185">Reference proteome</keyword>
<evidence type="ECO:0000256" key="1">
    <source>
        <dbReference type="SAM" id="MobiDB-lite"/>
    </source>
</evidence>
<dbReference type="EMBL" id="BGZK01003004">
    <property type="protein sequence ID" value="GBP97795.1"/>
    <property type="molecule type" value="Genomic_DNA"/>
</dbReference>
<dbReference type="Pfam" id="PF00075">
    <property type="entry name" value="RNase_H"/>
    <property type="match status" value="1"/>
</dbReference>